<dbReference type="InterPro" id="IPR035965">
    <property type="entry name" value="PAS-like_dom_sf"/>
</dbReference>
<dbReference type="CDD" id="cd07041">
    <property type="entry name" value="STAS_RsbR_RsbS_like"/>
    <property type="match status" value="1"/>
</dbReference>
<dbReference type="SMART" id="SM00091">
    <property type="entry name" value="PAS"/>
    <property type="match status" value="1"/>
</dbReference>
<gene>
    <name evidence="7" type="primary">pfyP</name>
    <name evidence="7" type="ORF">MACH08_07030</name>
</gene>
<protein>
    <submittedName>
        <fullName evidence="7">Blue-light photoreceptor</fullName>
    </submittedName>
</protein>
<evidence type="ECO:0000313" key="8">
    <source>
        <dbReference type="Proteomes" id="UP001275436"/>
    </source>
</evidence>
<reference evidence="7 8" key="1">
    <citation type="submission" date="2023-02" db="EMBL/GenBank/DDBJ databases">
        <title>Oceanobacillus kimchii IFOP_LL358 isolated form Alexandrium catenella lab strain.</title>
        <authorList>
            <person name="Gajardo G."/>
            <person name="Ueki S."/>
            <person name="Maruyama F."/>
        </authorList>
    </citation>
    <scope>NUCLEOTIDE SEQUENCE [LARGE SCALE GENOMIC DNA]</scope>
    <source>
        <strain evidence="7 8">IFOP_LL358</strain>
    </source>
</reference>
<dbReference type="NCBIfam" id="TIGR00229">
    <property type="entry name" value="sensory_box"/>
    <property type="match status" value="1"/>
</dbReference>
<dbReference type="CDD" id="cd00130">
    <property type="entry name" value="PAS"/>
    <property type="match status" value="1"/>
</dbReference>
<feature type="domain" description="STAS" evidence="6">
    <location>
        <begin position="145"/>
        <end position="256"/>
    </location>
</feature>
<keyword evidence="1" id="KW-0285">Flavoprotein</keyword>
<keyword evidence="8" id="KW-1185">Reference proteome</keyword>
<dbReference type="InterPro" id="IPR036513">
    <property type="entry name" value="STAS_dom_sf"/>
</dbReference>
<dbReference type="Gene3D" id="3.30.750.24">
    <property type="entry name" value="STAS domain"/>
    <property type="match status" value="1"/>
</dbReference>
<dbReference type="SUPFAM" id="SSF52091">
    <property type="entry name" value="SpoIIaa-like"/>
    <property type="match status" value="1"/>
</dbReference>
<evidence type="ECO:0000259" key="5">
    <source>
        <dbReference type="PROSITE" id="PS50113"/>
    </source>
</evidence>
<evidence type="ECO:0000313" key="7">
    <source>
        <dbReference type="EMBL" id="GLO64919.1"/>
    </source>
</evidence>
<keyword evidence="2" id="KW-0288">FMN</keyword>
<evidence type="ECO:0000259" key="4">
    <source>
        <dbReference type="PROSITE" id="PS50112"/>
    </source>
</evidence>
<evidence type="ECO:0000259" key="6">
    <source>
        <dbReference type="PROSITE" id="PS50801"/>
    </source>
</evidence>
<dbReference type="InterPro" id="IPR000700">
    <property type="entry name" value="PAS-assoc_C"/>
</dbReference>
<accession>A0ABQ5TH16</accession>
<dbReference type="Pfam" id="PF01740">
    <property type="entry name" value="STAS"/>
    <property type="match status" value="1"/>
</dbReference>
<dbReference type="PANTHER" id="PTHR47429">
    <property type="entry name" value="PROTEIN TWIN LOV 1"/>
    <property type="match status" value="1"/>
</dbReference>
<dbReference type="PROSITE" id="PS50113">
    <property type="entry name" value="PAC"/>
    <property type="match status" value="1"/>
</dbReference>
<dbReference type="InterPro" id="IPR001610">
    <property type="entry name" value="PAC"/>
</dbReference>
<dbReference type="Gene3D" id="3.30.450.20">
    <property type="entry name" value="PAS domain"/>
    <property type="match status" value="1"/>
</dbReference>
<evidence type="ECO:0000256" key="3">
    <source>
        <dbReference type="ARBA" id="ARBA00022991"/>
    </source>
</evidence>
<comment type="caution">
    <text evidence="7">The sequence shown here is derived from an EMBL/GenBank/DDBJ whole genome shotgun (WGS) entry which is preliminary data.</text>
</comment>
<proteinExistence type="predicted"/>
<feature type="domain" description="PAC" evidence="5">
    <location>
        <begin position="82"/>
        <end position="136"/>
    </location>
</feature>
<dbReference type="Pfam" id="PF13426">
    <property type="entry name" value="PAS_9"/>
    <property type="match status" value="1"/>
</dbReference>
<evidence type="ECO:0000256" key="2">
    <source>
        <dbReference type="ARBA" id="ARBA00022643"/>
    </source>
</evidence>
<keyword evidence="3" id="KW-0157">Chromophore</keyword>
<dbReference type="PANTHER" id="PTHR47429:SF2">
    <property type="entry name" value="PROTEIN TWIN LOV 1"/>
    <property type="match status" value="1"/>
</dbReference>
<dbReference type="SMART" id="SM00086">
    <property type="entry name" value="PAC"/>
    <property type="match status" value="1"/>
</dbReference>
<dbReference type="InterPro" id="IPR002645">
    <property type="entry name" value="STAS_dom"/>
</dbReference>
<dbReference type="RefSeq" id="WP_017795669.1">
    <property type="nucleotide sequence ID" value="NZ_BSKO01000001.1"/>
</dbReference>
<dbReference type="EMBL" id="BSKO01000001">
    <property type="protein sequence ID" value="GLO64919.1"/>
    <property type="molecule type" value="Genomic_DNA"/>
</dbReference>
<evidence type="ECO:0000256" key="1">
    <source>
        <dbReference type="ARBA" id="ARBA00022630"/>
    </source>
</evidence>
<dbReference type="SUPFAM" id="SSF55785">
    <property type="entry name" value="PYP-like sensor domain (PAS domain)"/>
    <property type="match status" value="1"/>
</dbReference>
<name>A0ABQ5TH16_9BACI</name>
<organism evidence="7 8">
    <name type="scientific">Oceanobacillus kimchii</name>
    <dbReference type="NCBI Taxonomy" id="746691"/>
    <lineage>
        <taxon>Bacteria</taxon>
        <taxon>Bacillati</taxon>
        <taxon>Bacillota</taxon>
        <taxon>Bacilli</taxon>
        <taxon>Bacillales</taxon>
        <taxon>Bacillaceae</taxon>
        <taxon>Oceanobacillus</taxon>
    </lineage>
</organism>
<sequence>MELDSRKRMHLLEQALNYTRVGIIVTDPSIEDNPIIIANKGFLELTGYEENEIIGKNCRFLQGKDTDERSIQLLRKAIHNKESITIQLYNYKKDGTGFWNELSIDHMWNEQEKKYFFVGVQKDITNEKQNELLYEKSLKEIEKISTPIVPIMKDVSILPLIGTMNDTRIEALITSLSDYLESSDQQYLIIDLSGLFEMDTYTVSRFLKIHQFVSMMGKDLLVAGIRPDMAMKTLSIQDTWSGMQTFKDVKMAVEFIKQKELNAK</sequence>
<dbReference type="PROSITE" id="PS50112">
    <property type="entry name" value="PAS"/>
    <property type="match status" value="1"/>
</dbReference>
<dbReference type="PROSITE" id="PS50801">
    <property type="entry name" value="STAS"/>
    <property type="match status" value="1"/>
</dbReference>
<dbReference type="InterPro" id="IPR000014">
    <property type="entry name" value="PAS"/>
</dbReference>
<dbReference type="Proteomes" id="UP001275436">
    <property type="component" value="Unassembled WGS sequence"/>
</dbReference>
<feature type="domain" description="PAS" evidence="4">
    <location>
        <begin position="8"/>
        <end position="81"/>
    </location>
</feature>